<evidence type="ECO:0000259" key="1">
    <source>
        <dbReference type="PROSITE" id="PS50994"/>
    </source>
</evidence>
<dbReference type="Pfam" id="PF18701">
    <property type="entry name" value="DUF5641"/>
    <property type="match status" value="1"/>
</dbReference>
<gene>
    <name evidence="2" type="ORF">JTE90_023959</name>
</gene>
<sequence length="372" mass="42728">MLMSGLREQFWVLKARKTIRDCLRKCTICQRFNNKHSEAQPGILPADRVSDTAIFEIVGVDLAGPLYIKGGQKAYIVLYTCAVYRAIHLELVTLLSTEAFLQSLRRFIARRGRPKIIYSDNGTNFVGANRVLKAVDWKRVSFQAVDHKIQWKFNPPSAACWGGWWERLIQMVKRILRKILGRAALTYEELLTVSCDCEQVVNTRPLTYVSEDVDVVAPLTPSMFLHEVKTSGVPDIDEVDNSELNKRSKHLQEIREVLRSRFRSEYLGQLCQQSFKDKLKNPIAVGDIVLLEDPNKKRTFWSMARVLKLITGKDGHKRLALIKTETTELLRPVQRLYRLELDIPINDKAEELINSEIVKTRSGRISKPPNRL</sequence>
<dbReference type="SUPFAM" id="SSF53098">
    <property type="entry name" value="Ribonuclease H-like"/>
    <property type="match status" value="1"/>
</dbReference>
<dbReference type="AlphaFoldDB" id="A0AAV6USA3"/>
<dbReference type="GO" id="GO:0003676">
    <property type="term" value="F:nucleic acid binding"/>
    <property type="evidence" value="ECO:0007669"/>
    <property type="project" value="InterPro"/>
</dbReference>
<dbReference type="InterPro" id="IPR001584">
    <property type="entry name" value="Integrase_cat-core"/>
</dbReference>
<dbReference type="Gene3D" id="3.30.420.10">
    <property type="entry name" value="Ribonuclease H-like superfamily/Ribonuclease H"/>
    <property type="match status" value="1"/>
</dbReference>
<dbReference type="Proteomes" id="UP000827092">
    <property type="component" value="Unassembled WGS sequence"/>
</dbReference>
<dbReference type="PROSITE" id="PS50994">
    <property type="entry name" value="INTEGRASE"/>
    <property type="match status" value="1"/>
</dbReference>
<proteinExistence type="predicted"/>
<evidence type="ECO:0000313" key="2">
    <source>
        <dbReference type="EMBL" id="KAG8186533.1"/>
    </source>
</evidence>
<dbReference type="InterPro" id="IPR012337">
    <property type="entry name" value="RNaseH-like_sf"/>
</dbReference>
<organism evidence="2 3">
    <name type="scientific">Oedothorax gibbosus</name>
    <dbReference type="NCBI Taxonomy" id="931172"/>
    <lineage>
        <taxon>Eukaryota</taxon>
        <taxon>Metazoa</taxon>
        <taxon>Ecdysozoa</taxon>
        <taxon>Arthropoda</taxon>
        <taxon>Chelicerata</taxon>
        <taxon>Arachnida</taxon>
        <taxon>Araneae</taxon>
        <taxon>Araneomorphae</taxon>
        <taxon>Entelegynae</taxon>
        <taxon>Araneoidea</taxon>
        <taxon>Linyphiidae</taxon>
        <taxon>Erigoninae</taxon>
        <taxon>Oedothorax</taxon>
    </lineage>
</organism>
<protein>
    <recommendedName>
        <fullName evidence="1">Integrase catalytic domain-containing protein</fullName>
    </recommendedName>
</protein>
<accession>A0AAV6USA3</accession>
<dbReference type="InterPro" id="IPR040676">
    <property type="entry name" value="DUF5641"/>
</dbReference>
<dbReference type="GO" id="GO:0015074">
    <property type="term" value="P:DNA integration"/>
    <property type="evidence" value="ECO:0007669"/>
    <property type="project" value="InterPro"/>
</dbReference>
<keyword evidence="3" id="KW-1185">Reference proteome</keyword>
<dbReference type="EMBL" id="JAFNEN010000298">
    <property type="protein sequence ID" value="KAG8186533.1"/>
    <property type="molecule type" value="Genomic_DNA"/>
</dbReference>
<evidence type="ECO:0000313" key="3">
    <source>
        <dbReference type="Proteomes" id="UP000827092"/>
    </source>
</evidence>
<dbReference type="InterPro" id="IPR036397">
    <property type="entry name" value="RNaseH_sf"/>
</dbReference>
<feature type="domain" description="Integrase catalytic" evidence="1">
    <location>
        <begin position="37"/>
        <end position="229"/>
    </location>
</feature>
<reference evidence="2 3" key="1">
    <citation type="journal article" date="2022" name="Nat. Ecol. Evol.">
        <title>A masculinizing supergene underlies an exaggerated male reproductive morph in a spider.</title>
        <authorList>
            <person name="Hendrickx F."/>
            <person name="De Corte Z."/>
            <person name="Sonet G."/>
            <person name="Van Belleghem S.M."/>
            <person name="Kostlbacher S."/>
            <person name="Vangestel C."/>
        </authorList>
    </citation>
    <scope>NUCLEOTIDE SEQUENCE [LARGE SCALE GENOMIC DNA]</scope>
    <source>
        <strain evidence="2">W744_W776</strain>
    </source>
</reference>
<name>A0AAV6USA3_9ARAC</name>
<comment type="caution">
    <text evidence="2">The sequence shown here is derived from an EMBL/GenBank/DDBJ whole genome shotgun (WGS) entry which is preliminary data.</text>
</comment>
<dbReference type="PANTHER" id="PTHR47331">
    <property type="entry name" value="PHD-TYPE DOMAIN-CONTAINING PROTEIN"/>
    <property type="match status" value="1"/>
</dbReference>
<dbReference type="PANTHER" id="PTHR47331:SF1">
    <property type="entry name" value="GAG-LIKE PROTEIN"/>
    <property type="match status" value="1"/>
</dbReference>